<dbReference type="InterPro" id="IPR000150">
    <property type="entry name" value="Cof"/>
</dbReference>
<reference evidence="1 2" key="1">
    <citation type="submission" date="2024-06" db="EMBL/GenBank/DDBJ databases">
        <title>Genomic Encyclopedia of Type Strains, Phase IV (KMG-IV): sequencing the most valuable type-strain genomes for metagenomic binning, comparative biology and taxonomic classification.</title>
        <authorList>
            <person name="Goeker M."/>
        </authorList>
    </citation>
    <scope>NUCLEOTIDE SEQUENCE [LARGE SCALE GENOMIC DNA]</scope>
    <source>
        <strain evidence="1 2">DSM 29492</strain>
    </source>
</reference>
<proteinExistence type="predicted"/>
<evidence type="ECO:0000313" key="2">
    <source>
        <dbReference type="Proteomes" id="UP001549106"/>
    </source>
</evidence>
<dbReference type="InterPro" id="IPR036412">
    <property type="entry name" value="HAD-like_sf"/>
</dbReference>
<dbReference type="NCBIfam" id="TIGR01484">
    <property type="entry name" value="HAD-SF-IIB"/>
    <property type="match status" value="1"/>
</dbReference>
<dbReference type="InterPro" id="IPR006379">
    <property type="entry name" value="HAD-SF_hydro_IIB"/>
</dbReference>
<comment type="caution">
    <text evidence="1">The sequence shown here is derived from an EMBL/GenBank/DDBJ whole genome shotgun (WGS) entry which is preliminary data.</text>
</comment>
<name>A0ABV2LZC2_9FIRM</name>
<dbReference type="InterPro" id="IPR023214">
    <property type="entry name" value="HAD_sf"/>
</dbReference>
<accession>A0ABV2LZC2</accession>
<dbReference type="CDD" id="cd07516">
    <property type="entry name" value="HAD_Pase"/>
    <property type="match status" value="1"/>
</dbReference>
<dbReference type="Proteomes" id="UP001549106">
    <property type="component" value="Unassembled WGS sequence"/>
</dbReference>
<dbReference type="Pfam" id="PF08282">
    <property type="entry name" value="Hydrolase_3"/>
    <property type="match status" value="1"/>
</dbReference>
<dbReference type="PANTHER" id="PTHR10000">
    <property type="entry name" value="PHOSPHOSERINE PHOSPHATASE"/>
    <property type="match status" value="1"/>
</dbReference>
<gene>
    <name evidence="1" type="ORF">ABID24_000794</name>
</gene>
<dbReference type="SUPFAM" id="SSF56784">
    <property type="entry name" value="HAD-like"/>
    <property type="match status" value="1"/>
</dbReference>
<dbReference type="SFLD" id="SFLDS00003">
    <property type="entry name" value="Haloacid_Dehalogenase"/>
    <property type="match status" value="1"/>
</dbReference>
<sequence length="273" mass="30273">MGKNTKILFTDLDGTLLNDEKEVTAGNQAAIDRALEQGHKIVVTTGRPLASGLDIAERIGLTKEGCYVIAFNGGQIYDPFHKKTIYGKTFSKEVAKPLFQEAMDRGLHIQSYSDTQVLSLKENRELLFYISGSTVSYKIVPDLESAFPNDPYKILLVGLDNRAELDRYQEECVNPLKGTVRGFFSTENFLEIVPDGVSKGVAVKWLCEYLDIPLENSVAAGDAPNDVEMLQAACVGAVMKNAYEGMDRYATYVTERDNNHDGVAEIIEKFILK</sequence>
<dbReference type="SFLD" id="SFLDG01140">
    <property type="entry name" value="C2.B:_Phosphomannomutase_and_P"/>
    <property type="match status" value="1"/>
</dbReference>
<dbReference type="PROSITE" id="PS01228">
    <property type="entry name" value="COF_1"/>
    <property type="match status" value="1"/>
</dbReference>
<keyword evidence="2" id="KW-1185">Reference proteome</keyword>
<evidence type="ECO:0000313" key="1">
    <source>
        <dbReference type="EMBL" id="MET3749560.1"/>
    </source>
</evidence>
<dbReference type="Gene3D" id="3.40.50.1000">
    <property type="entry name" value="HAD superfamily/HAD-like"/>
    <property type="match status" value="1"/>
</dbReference>
<dbReference type="Gene3D" id="3.30.1240.10">
    <property type="match status" value="1"/>
</dbReference>
<protein>
    <submittedName>
        <fullName evidence="1">Cof subfamily protein (Haloacid dehalogenase superfamily)</fullName>
    </submittedName>
</protein>
<dbReference type="EMBL" id="JBEPMJ010000004">
    <property type="protein sequence ID" value="MET3749560.1"/>
    <property type="molecule type" value="Genomic_DNA"/>
</dbReference>
<dbReference type="PANTHER" id="PTHR10000:SF8">
    <property type="entry name" value="HAD SUPERFAMILY HYDROLASE-LIKE, TYPE 3"/>
    <property type="match status" value="1"/>
</dbReference>
<dbReference type="RefSeq" id="WP_178709713.1">
    <property type="nucleotide sequence ID" value="NZ_BAABXP010000001.1"/>
</dbReference>
<dbReference type="NCBIfam" id="TIGR00099">
    <property type="entry name" value="Cof-subfamily"/>
    <property type="match status" value="1"/>
</dbReference>
<organism evidence="1 2">
    <name type="scientific">Blautia caecimuris</name>
    <dbReference type="NCBI Taxonomy" id="1796615"/>
    <lineage>
        <taxon>Bacteria</taxon>
        <taxon>Bacillati</taxon>
        <taxon>Bacillota</taxon>
        <taxon>Clostridia</taxon>
        <taxon>Lachnospirales</taxon>
        <taxon>Lachnospiraceae</taxon>
        <taxon>Blautia</taxon>
    </lineage>
</organism>